<dbReference type="Pfam" id="PF02350">
    <property type="entry name" value="Epimerase_2"/>
    <property type="match status" value="1"/>
</dbReference>
<dbReference type="EMBL" id="MN738834">
    <property type="protein sequence ID" value="QHT38786.1"/>
    <property type="molecule type" value="Genomic_DNA"/>
</dbReference>
<dbReference type="PANTHER" id="PTHR43174:SF3">
    <property type="entry name" value="UDP-N-ACETYLGLUCOSAMINE 2-EPIMERASE"/>
    <property type="match status" value="1"/>
</dbReference>
<accession>A0A6C0FA94</accession>
<reference evidence="2" key="1">
    <citation type="journal article" date="2020" name="Nature">
        <title>Giant virus diversity and host interactions through global metagenomics.</title>
        <authorList>
            <person name="Schulz F."/>
            <person name="Roux S."/>
            <person name="Paez-Espino D."/>
            <person name="Jungbluth S."/>
            <person name="Walsh D.A."/>
            <person name="Denef V.J."/>
            <person name="McMahon K.D."/>
            <person name="Konstantinidis K.T."/>
            <person name="Eloe-Fadrosh E.A."/>
            <person name="Kyrpides N.C."/>
            <person name="Woyke T."/>
        </authorList>
    </citation>
    <scope>NUCLEOTIDE SEQUENCE</scope>
    <source>
        <strain evidence="2">GVMAG-S-ERX556106-38</strain>
    </source>
</reference>
<sequence length="375" mass="43321">MSAISENSSSRKKTIMTVSGIRPDFIRMSEIFKKLDSAEWCEHILVHTGQHYDDLLSGVFFKELDIRKPDYILDTGKQSGGTHYHQLGYLSVAIMELIQVNNLHPDIILFLGDSNTVCAALPLRKEGYIIGHIEAGMRSFDKRMLEEINRTTCDHCSHIHFVYHPEYKRFLENENVSDSVHVVGNTIVEVCRPFVPESGVEKRKDMILLDIHRPENFKYKERMENILKYANQCIENYGVPIKMLDFGRTTRCINEYELELGKVEMVSLMAYKEYLDTVFHCKFIISDSGTAQEEPAMFDTPVVVPRDFTERPQSVAANCSFMLDVNRDSKIHFQESWHWIDKVDNGQIKMDVSWLGEGETSSLVMSHLQKFLFTQ</sequence>
<dbReference type="SUPFAM" id="SSF53756">
    <property type="entry name" value="UDP-Glycosyltransferase/glycogen phosphorylase"/>
    <property type="match status" value="1"/>
</dbReference>
<dbReference type="PANTHER" id="PTHR43174">
    <property type="entry name" value="UDP-N-ACETYLGLUCOSAMINE 2-EPIMERASE"/>
    <property type="match status" value="1"/>
</dbReference>
<dbReference type="AlphaFoldDB" id="A0A6C0FA94"/>
<name>A0A6C0FA94_9ZZZZ</name>
<evidence type="ECO:0000313" key="2">
    <source>
        <dbReference type="EMBL" id="QHT38786.1"/>
    </source>
</evidence>
<protein>
    <recommendedName>
        <fullName evidence="1">UDP-N-acetylglucosamine 2-epimerase domain-containing protein</fullName>
    </recommendedName>
</protein>
<feature type="domain" description="UDP-N-acetylglucosamine 2-epimerase" evidence="1">
    <location>
        <begin position="33"/>
        <end position="365"/>
    </location>
</feature>
<dbReference type="InterPro" id="IPR029767">
    <property type="entry name" value="WecB-like"/>
</dbReference>
<organism evidence="2">
    <name type="scientific">viral metagenome</name>
    <dbReference type="NCBI Taxonomy" id="1070528"/>
    <lineage>
        <taxon>unclassified sequences</taxon>
        <taxon>metagenomes</taxon>
        <taxon>organismal metagenomes</taxon>
    </lineage>
</organism>
<dbReference type="Gene3D" id="3.40.50.2000">
    <property type="entry name" value="Glycogen Phosphorylase B"/>
    <property type="match status" value="2"/>
</dbReference>
<proteinExistence type="predicted"/>
<evidence type="ECO:0000259" key="1">
    <source>
        <dbReference type="Pfam" id="PF02350"/>
    </source>
</evidence>
<dbReference type="InterPro" id="IPR003331">
    <property type="entry name" value="UDP_GlcNAc_Epimerase_2_dom"/>
</dbReference>